<dbReference type="GO" id="GO:0046872">
    <property type="term" value="F:metal ion binding"/>
    <property type="evidence" value="ECO:0007669"/>
    <property type="project" value="UniProtKB-KW"/>
</dbReference>
<reference evidence="16 17" key="1">
    <citation type="journal article" date="2015" name="Genome Announc.">
        <title>Complete genome sequence of the human gut symbiont Roseburia hominis.</title>
        <authorList>
            <person name="Travis A.J."/>
            <person name="Kelly D."/>
            <person name="Flint H.J."/>
            <person name="Aminov R.I."/>
        </authorList>
    </citation>
    <scope>NUCLEOTIDE SEQUENCE [LARGE SCALE GENOMIC DNA]</scope>
    <source>
        <strain evidence="17">DSM 16839 / JCM 17582 / NCIMB 14029 / A2-183</strain>
    </source>
</reference>
<gene>
    <name evidence="13" type="primary">rlmN</name>
    <name evidence="16" type="ordered locus">RHOM_10000</name>
</gene>
<comment type="similarity">
    <text evidence="13">Belongs to the radical SAM superfamily. RlmN family.</text>
</comment>
<comment type="cofactor">
    <cofactor evidence="13">
        <name>[4Fe-4S] cluster</name>
        <dbReference type="ChEBI" id="CHEBI:49883"/>
    </cofactor>
    <text evidence="13">Binds 1 [4Fe-4S] cluster. The cluster is coordinated with 3 cysteines and an exchangeable S-adenosyl-L-methionine.</text>
</comment>
<evidence type="ECO:0000256" key="10">
    <source>
        <dbReference type="ARBA" id="ARBA00023004"/>
    </source>
</evidence>
<dbReference type="BioCyc" id="RHOM585394:G1H02-2004-MONOMER"/>
<dbReference type="InterPro" id="IPR004383">
    <property type="entry name" value="rRNA_lsu_MTrfase_RlmN/Cfr"/>
</dbReference>
<dbReference type="GO" id="GO:0005737">
    <property type="term" value="C:cytoplasm"/>
    <property type="evidence" value="ECO:0007669"/>
    <property type="project" value="UniProtKB-SubCell"/>
</dbReference>
<keyword evidence="5 13" id="KW-0489">Methyltransferase</keyword>
<evidence type="ECO:0000256" key="3">
    <source>
        <dbReference type="ARBA" id="ARBA00022490"/>
    </source>
</evidence>
<dbReference type="GO" id="GO:0000049">
    <property type="term" value="F:tRNA binding"/>
    <property type="evidence" value="ECO:0007669"/>
    <property type="project" value="UniProtKB-UniRule"/>
</dbReference>
<keyword evidence="8 13" id="KW-0819">tRNA processing</keyword>
<evidence type="ECO:0000256" key="14">
    <source>
        <dbReference type="SAM" id="MobiDB-lite"/>
    </source>
</evidence>
<dbReference type="GO" id="GO:0002935">
    <property type="term" value="F:tRNA (adenine(37)-C2)-methyltransferase activity"/>
    <property type="evidence" value="ECO:0007669"/>
    <property type="project" value="UniProtKB-UniRule"/>
</dbReference>
<keyword evidence="9 13" id="KW-0479">Metal-binding</keyword>
<feature type="domain" description="Radical SAM core" evidence="15">
    <location>
        <begin position="99"/>
        <end position="329"/>
    </location>
</feature>
<dbReference type="SFLD" id="SFLDG01062">
    <property type="entry name" value="methyltransferase_(Class_A)"/>
    <property type="match status" value="1"/>
</dbReference>
<dbReference type="Pfam" id="PF21016">
    <property type="entry name" value="RlmN_N"/>
    <property type="match status" value="1"/>
</dbReference>
<dbReference type="InterPro" id="IPR006638">
    <property type="entry name" value="Elp3/MiaA/NifB-like_rSAM"/>
</dbReference>
<evidence type="ECO:0000256" key="9">
    <source>
        <dbReference type="ARBA" id="ARBA00022723"/>
    </source>
</evidence>
<evidence type="ECO:0000256" key="1">
    <source>
        <dbReference type="ARBA" id="ARBA00004496"/>
    </source>
</evidence>
<dbReference type="SFLD" id="SFLDF00275">
    <property type="entry name" value="adenosine_C2_methyltransferase"/>
    <property type="match status" value="1"/>
</dbReference>
<feature type="active site" description="Proton acceptor" evidence="13">
    <location>
        <position position="93"/>
    </location>
</feature>
<evidence type="ECO:0000256" key="5">
    <source>
        <dbReference type="ARBA" id="ARBA00022603"/>
    </source>
</evidence>
<feature type="region of interest" description="Disordered" evidence="14">
    <location>
        <begin position="341"/>
        <end position="362"/>
    </location>
</feature>
<dbReference type="EMBL" id="CP003040">
    <property type="protein sequence ID" value="AEN97111.1"/>
    <property type="molecule type" value="Genomic_DNA"/>
</dbReference>
<dbReference type="PIRSF" id="PIRSF006004">
    <property type="entry name" value="CHP00048"/>
    <property type="match status" value="1"/>
</dbReference>
<dbReference type="PANTHER" id="PTHR30544:SF5">
    <property type="entry name" value="RADICAL SAM CORE DOMAIN-CONTAINING PROTEIN"/>
    <property type="match status" value="1"/>
</dbReference>
<dbReference type="Gene3D" id="3.20.20.70">
    <property type="entry name" value="Aldolase class I"/>
    <property type="match status" value="1"/>
</dbReference>
<dbReference type="OrthoDB" id="9793973at2"/>
<proteinExistence type="inferred from homology"/>
<feature type="binding site" evidence="13">
    <location>
        <position position="113"/>
    </location>
    <ligand>
        <name>[4Fe-4S] cluster</name>
        <dbReference type="ChEBI" id="CHEBI:49883"/>
        <note>4Fe-4S-S-AdoMet</note>
    </ligand>
</feature>
<dbReference type="HAMAP" id="MF_01849">
    <property type="entry name" value="RNA_methyltr_RlmN"/>
    <property type="match status" value="1"/>
</dbReference>
<dbReference type="AlphaFoldDB" id="G2SXS4"/>
<comment type="catalytic activity">
    <reaction evidence="13">
        <text>adenosine(37) in tRNA + 2 reduced [2Fe-2S]-[ferredoxin] + 2 S-adenosyl-L-methionine = 2-methyladenosine(37) in tRNA + 5'-deoxyadenosine + L-methionine + 2 oxidized [2Fe-2S]-[ferredoxin] + S-adenosyl-L-homocysteine</text>
        <dbReference type="Rhea" id="RHEA:43332"/>
        <dbReference type="Rhea" id="RHEA-COMP:10000"/>
        <dbReference type="Rhea" id="RHEA-COMP:10001"/>
        <dbReference type="Rhea" id="RHEA-COMP:10162"/>
        <dbReference type="Rhea" id="RHEA-COMP:10485"/>
        <dbReference type="ChEBI" id="CHEBI:17319"/>
        <dbReference type="ChEBI" id="CHEBI:33737"/>
        <dbReference type="ChEBI" id="CHEBI:33738"/>
        <dbReference type="ChEBI" id="CHEBI:57844"/>
        <dbReference type="ChEBI" id="CHEBI:57856"/>
        <dbReference type="ChEBI" id="CHEBI:59789"/>
        <dbReference type="ChEBI" id="CHEBI:74411"/>
        <dbReference type="ChEBI" id="CHEBI:74497"/>
        <dbReference type="EC" id="2.1.1.192"/>
    </reaction>
</comment>
<dbReference type="GeneID" id="93723779"/>
<dbReference type="SFLD" id="SFLDS00029">
    <property type="entry name" value="Radical_SAM"/>
    <property type="match status" value="1"/>
</dbReference>
<evidence type="ECO:0000259" key="15">
    <source>
        <dbReference type="PROSITE" id="PS51918"/>
    </source>
</evidence>
<keyword evidence="10 13" id="KW-0408">Iron</keyword>
<keyword evidence="7 13" id="KW-0949">S-adenosyl-L-methionine</keyword>
<dbReference type="CDD" id="cd01335">
    <property type="entry name" value="Radical_SAM"/>
    <property type="match status" value="1"/>
</dbReference>
<dbReference type="PROSITE" id="PS51918">
    <property type="entry name" value="RADICAL_SAM"/>
    <property type="match status" value="1"/>
</dbReference>
<feature type="binding site" evidence="13">
    <location>
        <begin position="215"/>
        <end position="217"/>
    </location>
    <ligand>
        <name>S-adenosyl-L-methionine</name>
        <dbReference type="ChEBI" id="CHEBI:59789"/>
    </ligand>
</feature>
<organism evidence="16 17">
    <name type="scientific">Roseburia hominis (strain DSM 16839 / JCM 17582 / NCIMB 14029 / A2-183)</name>
    <dbReference type="NCBI Taxonomy" id="585394"/>
    <lineage>
        <taxon>Bacteria</taxon>
        <taxon>Bacillati</taxon>
        <taxon>Bacillota</taxon>
        <taxon>Clostridia</taxon>
        <taxon>Lachnospirales</taxon>
        <taxon>Lachnospiraceae</taxon>
        <taxon>Roseburia</taxon>
    </lineage>
</organism>
<keyword evidence="3 13" id="KW-0963">Cytoplasm</keyword>
<evidence type="ECO:0000313" key="16">
    <source>
        <dbReference type="EMBL" id="AEN97111.1"/>
    </source>
</evidence>
<evidence type="ECO:0000256" key="6">
    <source>
        <dbReference type="ARBA" id="ARBA00022679"/>
    </source>
</evidence>
<name>G2SXS4_ROSHA</name>
<evidence type="ECO:0000256" key="13">
    <source>
        <dbReference type="HAMAP-Rule" id="MF_01849"/>
    </source>
</evidence>
<dbReference type="GO" id="GO:0019843">
    <property type="term" value="F:rRNA binding"/>
    <property type="evidence" value="ECO:0007669"/>
    <property type="project" value="UniProtKB-UniRule"/>
</dbReference>
<dbReference type="Proteomes" id="UP000008178">
    <property type="component" value="Chromosome"/>
</dbReference>
<feature type="active site" description="S-methylcysteine intermediate" evidence="13">
    <location>
        <position position="334"/>
    </location>
</feature>
<feature type="binding site" evidence="13">
    <location>
        <position position="192"/>
    </location>
    <ligand>
        <name>S-adenosyl-L-methionine</name>
        <dbReference type="ChEBI" id="CHEBI:59789"/>
    </ligand>
</feature>
<evidence type="ECO:0000256" key="2">
    <source>
        <dbReference type="ARBA" id="ARBA00022485"/>
    </source>
</evidence>
<dbReference type="GO" id="GO:0070475">
    <property type="term" value="P:rRNA base methylation"/>
    <property type="evidence" value="ECO:0007669"/>
    <property type="project" value="UniProtKB-UniRule"/>
</dbReference>
<dbReference type="GO" id="GO:0030488">
    <property type="term" value="P:tRNA methylation"/>
    <property type="evidence" value="ECO:0007669"/>
    <property type="project" value="UniProtKB-UniRule"/>
</dbReference>
<comment type="miscellaneous">
    <text evidence="13">Reaction proceeds by a ping-pong mechanism involving intermediate methylation of a conserved cysteine residue.</text>
</comment>
<dbReference type="InterPro" id="IPR007197">
    <property type="entry name" value="rSAM"/>
</dbReference>
<comment type="function">
    <text evidence="13">Specifically methylates position 2 of adenine 2503 in 23S rRNA and position 2 of adenine 37 in tRNAs.</text>
</comment>
<dbReference type="Pfam" id="PF04055">
    <property type="entry name" value="Radical_SAM"/>
    <property type="match status" value="1"/>
</dbReference>
<dbReference type="HOGENOM" id="CLU_029101_0_1_9"/>
<keyword evidence="6 13" id="KW-0808">Transferase</keyword>
<dbReference type="RefSeq" id="WP_014080147.1">
    <property type="nucleotide sequence ID" value="NC_015977.1"/>
</dbReference>
<feature type="binding site" evidence="13">
    <location>
        <position position="291"/>
    </location>
    <ligand>
        <name>S-adenosyl-L-methionine</name>
        <dbReference type="ChEBI" id="CHEBI:59789"/>
    </ligand>
</feature>
<evidence type="ECO:0000313" key="17">
    <source>
        <dbReference type="Proteomes" id="UP000008178"/>
    </source>
</evidence>
<dbReference type="PANTHER" id="PTHR30544">
    <property type="entry name" value="23S RRNA METHYLTRANSFERASE"/>
    <property type="match status" value="1"/>
</dbReference>
<evidence type="ECO:0000256" key="7">
    <source>
        <dbReference type="ARBA" id="ARBA00022691"/>
    </source>
</evidence>
<comment type="caution">
    <text evidence="13">Lacks conserved residue(s) required for the propagation of feature annotation.</text>
</comment>
<dbReference type="STRING" id="585394.RHOM_10000"/>
<keyword evidence="11 13" id="KW-0411">Iron-sulfur</keyword>
<feature type="binding site" evidence="13">
    <location>
        <position position="120"/>
    </location>
    <ligand>
        <name>[4Fe-4S] cluster</name>
        <dbReference type="ChEBI" id="CHEBI:49883"/>
        <note>4Fe-4S-S-AdoMet</note>
    </ligand>
</feature>
<feature type="binding site" evidence="13">
    <location>
        <position position="117"/>
    </location>
    <ligand>
        <name>[4Fe-4S] cluster</name>
        <dbReference type="ChEBI" id="CHEBI:49883"/>
        <note>4Fe-4S-S-AdoMet</note>
    </ligand>
</feature>
<protein>
    <recommendedName>
        <fullName evidence="13">Probable dual-specificity RNA methyltransferase RlmN</fullName>
        <ecNumber evidence="13">2.1.1.192</ecNumber>
    </recommendedName>
    <alternativeName>
        <fullName evidence="13">23S rRNA (adenine(2503)-C(2))-methyltransferase</fullName>
    </alternativeName>
    <alternativeName>
        <fullName evidence="13">23S rRNA m2A2503 methyltransferase</fullName>
    </alternativeName>
    <alternativeName>
        <fullName evidence="13">Ribosomal RNA large subunit methyltransferase N</fullName>
    </alternativeName>
    <alternativeName>
        <fullName evidence="13">tRNA (adenine(37)-C(2))-methyltransferase</fullName>
    </alternativeName>
    <alternativeName>
        <fullName evidence="13">tRNA m2A37 methyltransferase</fullName>
    </alternativeName>
</protein>
<dbReference type="InterPro" id="IPR040072">
    <property type="entry name" value="Methyltransferase_A"/>
</dbReference>
<evidence type="ECO:0000256" key="11">
    <source>
        <dbReference type="ARBA" id="ARBA00023014"/>
    </source>
</evidence>
<keyword evidence="4 13" id="KW-0698">rRNA processing</keyword>
<dbReference type="InterPro" id="IPR027492">
    <property type="entry name" value="RNA_MTrfase_RlmN"/>
</dbReference>
<dbReference type="SMART" id="SM00729">
    <property type="entry name" value="Elp3"/>
    <property type="match status" value="1"/>
</dbReference>
<comment type="subcellular location">
    <subcellularLocation>
        <location evidence="1 13">Cytoplasm</location>
    </subcellularLocation>
</comment>
<dbReference type="SUPFAM" id="SSF102114">
    <property type="entry name" value="Radical SAM enzymes"/>
    <property type="match status" value="1"/>
</dbReference>
<dbReference type="KEGG" id="rho:RHOM_10000"/>
<dbReference type="InterPro" id="IPR058240">
    <property type="entry name" value="rSAM_sf"/>
</dbReference>
<evidence type="ECO:0000256" key="4">
    <source>
        <dbReference type="ARBA" id="ARBA00022552"/>
    </source>
</evidence>
<dbReference type="InterPro" id="IPR013785">
    <property type="entry name" value="Aldolase_TIM"/>
</dbReference>
<keyword evidence="17" id="KW-1185">Reference proteome</keyword>
<dbReference type="Gene3D" id="1.10.150.530">
    <property type="match status" value="1"/>
</dbReference>
<dbReference type="FunFam" id="3.20.20.70:FF:000014">
    <property type="entry name" value="Probable dual-specificity RNA methyltransferase RlmN"/>
    <property type="match status" value="1"/>
</dbReference>
<keyword evidence="2 13" id="KW-0004">4Fe-4S</keyword>
<accession>G2SXS4</accession>
<feature type="binding site" evidence="13">
    <location>
        <begin position="160"/>
        <end position="161"/>
    </location>
    <ligand>
        <name>S-adenosyl-L-methionine</name>
        <dbReference type="ChEBI" id="CHEBI:59789"/>
    </ligand>
</feature>
<keyword evidence="12 13" id="KW-1015">Disulfide bond</keyword>
<dbReference type="EC" id="2.1.1.192" evidence="13"/>
<comment type="catalytic activity">
    <reaction evidence="13">
        <text>adenosine(2503) in 23S rRNA + 2 reduced [2Fe-2S]-[ferredoxin] + 2 S-adenosyl-L-methionine = 2-methyladenosine(2503) in 23S rRNA + 5'-deoxyadenosine + L-methionine + 2 oxidized [2Fe-2S]-[ferredoxin] + S-adenosyl-L-homocysteine</text>
        <dbReference type="Rhea" id="RHEA:42916"/>
        <dbReference type="Rhea" id="RHEA-COMP:10000"/>
        <dbReference type="Rhea" id="RHEA-COMP:10001"/>
        <dbReference type="Rhea" id="RHEA-COMP:10152"/>
        <dbReference type="Rhea" id="RHEA-COMP:10282"/>
        <dbReference type="ChEBI" id="CHEBI:17319"/>
        <dbReference type="ChEBI" id="CHEBI:33737"/>
        <dbReference type="ChEBI" id="CHEBI:33738"/>
        <dbReference type="ChEBI" id="CHEBI:57844"/>
        <dbReference type="ChEBI" id="CHEBI:57856"/>
        <dbReference type="ChEBI" id="CHEBI:59789"/>
        <dbReference type="ChEBI" id="CHEBI:74411"/>
        <dbReference type="ChEBI" id="CHEBI:74497"/>
        <dbReference type="EC" id="2.1.1.192"/>
    </reaction>
</comment>
<dbReference type="GO" id="GO:0051539">
    <property type="term" value="F:4 iron, 4 sulfur cluster binding"/>
    <property type="evidence" value="ECO:0007669"/>
    <property type="project" value="UniProtKB-UniRule"/>
</dbReference>
<dbReference type="NCBIfam" id="TIGR00048">
    <property type="entry name" value="rRNA_mod_RlmN"/>
    <property type="match status" value="1"/>
</dbReference>
<dbReference type="eggNOG" id="COG0820">
    <property type="taxonomic scope" value="Bacteria"/>
</dbReference>
<evidence type="ECO:0000256" key="8">
    <source>
        <dbReference type="ARBA" id="ARBA00022694"/>
    </source>
</evidence>
<evidence type="ECO:0000256" key="12">
    <source>
        <dbReference type="ARBA" id="ARBA00023157"/>
    </source>
</evidence>
<sequence>MEKTDIKSLNLEELTAFVESLGEKKFRAKQIYEWIHRKHVASFSEMTNISAALIEKLNQNCTLTSLKKADVQISKIDGTRKYLFLLDDGNVIESVLMRYKHGNSVCISSQVGCRMGCRFCASTLDGLVRGLRPSEMLDQIYQIGTDIGERISNVVVMGTGEPLDNYDNLLKFIELLSDENGLNISQRNLTVSTCGIVPRMRELADKKLQITLALSLHASNQEKRLQLMPVANKYDIKEAVDACRYYFEQTGRRITFEYSLVAGVNDTAEDAAELAELVRGINCHINLIPVNPIKERSYRQPDDGAVHAFQKKLERNGLTVTVRREMGRDIDGACGQLRRKHMHKEQEMEHTGQETGCVGQEQ</sequence>
<dbReference type="InterPro" id="IPR048641">
    <property type="entry name" value="RlmN_N"/>
</dbReference>
<dbReference type="GO" id="GO:0070040">
    <property type="term" value="F:rRNA (adenine(2503)-C2-)-methyltransferase activity"/>
    <property type="evidence" value="ECO:0007669"/>
    <property type="project" value="UniProtKB-UniRule"/>
</dbReference>